<dbReference type="STRING" id="98765.A0A2R6QIU5"/>
<dbReference type="AlphaFoldDB" id="A0A2R6QIU5"/>
<keyword evidence="1" id="KW-1133">Transmembrane helix</keyword>
<comment type="caution">
    <text evidence="2">The sequence shown here is derived from an EMBL/GenBank/DDBJ whole genome shotgun (WGS) entry which is preliminary data.</text>
</comment>
<organism evidence="2 3">
    <name type="scientific">Hermanssonia centrifuga</name>
    <dbReference type="NCBI Taxonomy" id="98765"/>
    <lineage>
        <taxon>Eukaryota</taxon>
        <taxon>Fungi</taxon>
        <taxon>Dikarya</taxon>
        <taxon>Basidiomycota</taxon>
        <taxon>Agaricomycotina</taxon>
        <taxon>Agaricomycetes</taxon>
        <taxon>Polyporales</taxon>
        <taxon>Meruliaceae</taxon>
        <taxon>Hermanssonia</taxon>
    </lineage>
</organism>
<dbReference type="PANTHER" id="PTHR35043:SF7">
    <property type="entry name" value="TRANSCRIPTION FACTOR DOMAIN-CONTAINING PROTEIN"/>
    <property type="match status" value="1"/>
</dbReference>
<name>A0A2R6QIU5_9APHY</name>
<keyword evidence="3" id="KW-1185">Reference proteome</keyword>
<gene>
    <name evidence="2" type="ORF">PHLCEN_2v3399</name>
</gene>
<proteinExistence type="predicted"/>
<evidence type="ECO:0000256" key="1">
    <source>
        <dbReference type="SAM" id="Phobius"/>
    </source>
</evidence>
<feature type="transmembrane region" description="Helical" evidence="1">
    <location>
        <begin position="55"/>
        <end position="74"/>
    </location>
</feature>
<accession>A0A2R6QIU5</accession>
<evidence type="ECO:0000313" key="2">
    <source>
        <dbReference type="EMBL" id="PSS08909.1"/>
    </source>
</evidence>
<keyword evidence="1" id="KW-0472">Membrane</keyword>
<protein>
    <submittedName>
        <fullName evidence="2">Uncharacterized protein</fullName>
    </submittedName>
</protein>
<evidence type="ECO:0000313" key="3">
    <source>
        <dbReference type="Proteomes" id="UP000186601"/>
    </source>
</evidence>
<dbReference type="EMBL" id="MLYV02000328">
    <property type="protein sequence ID" value="PSS08909.1"/>
    <property type="molecule type" value="Genomic_DNA"/>
</dbReference>
<keyword evidence="1" id="KW-0812">Transmembrane</keyword>
<dbReference type="PANTHER" id="PTHR35043">
    <property type="entry name" value="TRANSCRIPTION FACTOR DOMAIN-CONTAINING PROTEIN"/>
    <property type="match status" value="1"/>
</dbReference>
<reference evidence="2 3" key="1">
    <citation type="submission" date="2018-02" db="EMBL/GenBank/DDBJ databases">
        <title>Genome sequence of the basidiomycete white-rot fungus Phlebia centrifuga.</title>
        <authorList>
            <person name="Granchi Z."/>
            <person name="Peng M."/>
            <person name="de Vries R.P."/>
            <person name="Hilden K."/>
            <person name="Makela M.R."/>
            <person name="Grigoriev I."/>
            <person name="Riley R."/>
        </authorList>
    </citation>
    <scope>NUCLEOTIDE SEQUENCE [LARGE SCALE GENOMIC DNA]</scope>
    <source>
        <strain evidence="2 3">FBCC195</strain>
    </source>
</reference>
<dbReference type="Proteomes" id="UP000186601">
    <property type="component" value="Unassembled WGS sequence"/>
</dbReference>
<feature type="transmembrane region" description="Helical" evidence="1">
    <location>
        <begin position="23"/>
        <end position="43"/>
    </location>
</feature>
<dbReference type="OrthoDB" id="9451547at2759"/>
<sequence>MNATQPSFISWEPEPTRRGTSNIIFTCLSTLAFCVWGSVHIDIIQSRRNALVQRLFALVLGLLSPEVLLVMAYSQRRLATKLVNEANGHFGIQVTPQMPWYRCAPPQLWSKLKAHIILWRTKVSWSL</sequence>